<dbReference type="InterPro" id="IPR000719">
    <property type="entry name" value="Prot_kinase_dom"/>
</dbReference>
<feature type="region of interest" description="Disordered" evidence="5">
    <location>
        <begin position="288"/>
        <end position="334"/>
    </location>
</feature>
<dbReference type="EMBL" id="CP002353">
    <property type="protein sequence ID" value="ADV64193.1"/>
    <property type="molecule type" value="Genomic_DNA"/>
</dbReference>
<proteinExistence type="predicted"/>
<feature type="transmembrane region" description="Helical" evidence="6">
    <location>
        <begin position="650"/>
        <end position="669"/>
    </location>
</feature>
<gene>
    <name evidence="8" type="ordered locus">Isop_3636</name>
</gene>
<dbReference type="SUPFAM" id="SSF56112">
    <property type="entry name" value="Protein kinase-like (PK-like)"/>
    <property type="match status" value="1"/>
</dbReference>
<dbReference type="Gene3D" id="1.10.510.10">
    <property type="entry name" value="Transferase(Phosphotransferase) domain 1"/>
    <property type="match status" value="1"/>
</dbReference>
<dbReference type="GO" id="GO:0004674">
    <property type="term" value="F:protein serine/threonine kinase activity"/>
    <property type="evidence" value="ECO:0007669"/>
    <property type="project" value="UniProtKB-KW"/>
</dbReference>
<evidence type="ECO:0000313" key="9">
    <source>
        <dbReference type="Proteomes" id="UP000008631"/>
    </source>
</evidence>
<protein>
    <submittedName>
        <fullName evidence="8">Serine/threonine protein kinase</fullName>
    </submittedName>
</protein>
<keyword evidence="2" id="KW-0547">Nucleotide-binding</keyword>
<evidence type="ECO:0000256" key="4">
    <source>
        <dbReference type="ARBA" id="ARBA00022840"/>
    </source>
</evidence>
<evidence type="ECO:0000256" key="3">
    <source>
        <dbReference type="ARBA" id="ARBA00022777"/>
    </source>
</evidence>
<feature type="transmembrane region" description="Helical" evidence="6">
    <location>
        <begin position="737"/>
        <end position="754"/>
    </location>
</feature>
<feature type="transmembrane region" description="Helical" evidence="6">
    <location>
        <begin position="525"/>
        <end position="545"/>
    </location>
</feature>
<dbReference type="SMART" id="SM00220">
    <property type="entry name" value="S_TKc"/>
    <property type="match status" value="1"/>
</dbReference>
<keyword evidence="4" id="KW-0067">ATP-binding</keyword>
<feature type="domain" description="Protein kinase" evidence="7">
    <location>
        <begin position="139"/>
        <end position="437"/>
    </location>
</feature>
<dbReference type="GO" id="GO:0005524">
    <property type="term" value="F:ATP binding"/>
    <property type="evidence" value="ECO:0007669"/>
    <property type="project" value="UniProtKB-KW"/>
</dbReference>
<reference key="1">
    <citation type="submission" date="2010-11" db="EMBL/GenBank/DDBJ databases">
        <title>The complete sequence of chromosome of Isophaera pallida ATCC 43644.</title>
        <authorList>
            <consortium name="US DOE Joint Genome Institute (JGI-PGF)"/>
            <person name="Lucas S."/>
            <person name="Copeland A."/>
            <person name="Lapidus A."/>
            <person name="Bruce D."/>
            <person name="Goodwin L."/>
            <person name="Pitluck S."/>
            <person name="Kyrpides N."/>
            <person name="Mavromatis K."/>
            <person name="Pagani I."/>
            <person name="Ivanova N."/>
            <person name="Saunders E."/>
            <person name="Brettin T."/>
            <person name="Detter J.C."/>
            <person name="Han C."/>
            <person name="Tapia R."/>
            <person name="Land M."/>
            <person name="Hauser L."/>
            <person name="Markowitz V."/>
            <person name="Cheng J.-F."/>
            <person name="Hugenholtz P."/>
            <person name="Woyke T."/>
            <person name="Wu D."/>
            <person name="Eisen J.A."/>
        </authorList>
    </citation>
    <scope>NUCLEOTIDE SEQUENCE</scope>
    <source>
        <strain>ATCC 43644</strain>
    </source>
</reference>
<dbReference type="PANTHER" id="PTHR43289:SF6">
    <property type="entry name" value="SERINE_THREONINE-PROTEIN KINASE NEKL-3"/>
    <property type="match status" value="1"/>
</dbReference>
<dbReference type="OrthoDB" id="6111975at2"/>
<evidence type="ECO:0000256" key="2">
    <source>
        <dbReference type="ARBA" id="ARBA00022741"/>
    </source>
</evidence>
<dbReference type="InterPro" id="IPR008271">
    <property type="entry name" value="Ser/Thr_kinase_AS"/>
</dbReference>
<dbReference type="Gene3D" id="3.30.200.20">
    <property type="entry name" value="Phosphorylase Kinase, domain 1"/>
    <property type="match status" value="1"/>
</dbReference>
<dbReference type="CDD" id="cd14014">
    <property type="entry name" value="STKc_PknB_like"/>
    <property type="match status" value="1"/>
</dbReference>
<feature type="compositionally biased region" description="Basic and acidic residues" evidence="5">
    <location>
        <begin position="11"/>
        <end position="20"/>
    </location>
</feature>
<evidence type="ECO:0000256" key="6">
    <source>
        <dbReference type="SAM" id="Phobius"/>
    </source>
</evidence>
<dbReference type="AlphaFoldDB" id="E8QYL0"/>
<feature type="transmembrane region" description="Helical" evidence="6">
    <location>
        <begin position="619"/>
        <end position="643"/>
    </location>
</feature>
<keyword evidence="3 8" id="KW-0418">Kinase</keyword>
<evidence type="ECO:0000259" key="7">
    <source>
        <dbReference type="PROSITE" id="PS50011"/>
    </source>
</evidence>
<keyword evidence="9" id="KW-1185">Reference proteome</keyword>
<dbReference type="PANTHER" id="PTHR43289">
    <property type="entry name" value="MITOGEN-ACTIVATED PROTEIN KINASE KINASE KINASE 20-RELATED"/>
    <property type="match status" value="1"/>
</dbReference>
<evidence type="ECO:0000256" key="1">
    <source>
        <dbReference type="ARBA" id="ARBA00022679"/>
    </source>
</evidence>
<dbReference type="eggNOG" id="COG0515">
    <property type="taxonomic scope" value="Bacteria"/>
</dbReference>
<dbReference type="PROSITE" id="PS00108">
    <property type="entry name" value="PROTEIN_KINASE_ST"/>
    <property type="match status" value="1"/>
</dbReference>
<feature type="region of interest" description="Disordered" evidence="5">
    <location>
        <begin position="1"/>
        <end position="129"/>
    </location>
</feature>
<accession>E8QYL0</accession>
<keyword evidence="6" id="KW-0812">Transmembrane</keyword>
<evidence type="ECO:0000313" key="8">
    <source>
        <dbReference type="EMBL" id="ADV64193.1"/>
    </source>
</evidence>
<dbReference type="InParanoid" id="E8QYL0"/>
<organism evidence="8 9">
    <name type="scientific">Isosphaera pallida (strain ATCC 43644 / DSM 9630 / IS1B)</name>
    <dbReference type="NCBI Taxonomy" id="575540"/>
    <lineage>
        <taxon>Bacteria</taxon>
        <taxon>Pseudomonadati</taxon>
        <taxon>Planctomycetota</taxon>
        <taxon>Planctomycetia</taxon>
        <taxon>Isosphaerales</taxon>
        <taxon>Isosphaeraceae</taxon>
        <taxon>Isosphaera</taxon>
    </lineage>
</organism>
<feature type="transmembrane region" description="Helical" evidence="6">
    <location>
        <begin position="557"/>
        <end position="577"/>
    </location>
</feature>
<dbReference type="HOGENOM" id="CLU_337644_0_0_0"/>
<keyword evidence="8" id="KW-0723">Serine/threonine-protein kinase</keyword>
<name>E8QYL0_ISOPI</name>
<reference evidence="8 9" key="2">
    <citation type="journal article" date="2011" name="Stand. Genomic Sci.">
        <title>Complete genome sequence of Isosphaera pallida type strain (IS1B).</title>
        <authorList>
            <consortium name="US DOE Joint Genome Institute (JGI-PGF)"/>
            <person name="Goker M."/>
            <person name="Cleland D."/>
            <person name="Saunders E."/>
            <person name="Lapidus A."/>
            <person name="Nolan M."/>
            <person name="Lucas S."/>
            <person name="Hammon N."/>
            <person name="Deshpande S."/>
            <person name="Cheng J.F."/>
            <person name="Tapia R."/>
            <person name="Han C."/>
            <person name="Goodwin L."/>
            <person name="Pitluck S."/>
            <person name="Liolios K."/>
            <person name="Pagani I."/>
            <person name="Ivanova N."/>
            <person name="Mavromatis K."/>
            <person name="Pati A."/>
            <person name="Chen A."/>
            <person name="Palaniappan K."/>
            <person name="Land M."/>
            <person name="Hauser L."/>
            <person name="Chang Y.J."/>
            <person name="Jeffries C.D."/>
            <person name="Detter J.C."/>
            <person name="Beck B."/>
            <person name="Woyke T."/>
            <person name="Bristow J."/>
            <person name="Eisen J.A."/>
            <person name="Markowitz V."/>
            <person name="Hugenholtz P."/>
            <person name="Kyrpides N.C."/>
            <person name="Klenk H.P."/>
        </authorList>
    </citation>
    <scope>NUCLEOTIDE SEQUENCE [LARGE SCALE GENOMIC DNA]</scope>
    <source>
        <strain evidence="9">ATCC 43644 / DSM 9630 / IS1B</strain>
    </source>
</reference>
<feature type="compositionally biased region" description="Basic residues" evidence="5">
    <location>
        <begin position="101"/>
        <end position="111"/>
    </location>
</feature>
<feature type="transmembrane region" description="Helical" evidence="6">
    <location>
        <begin position="681"/>
        <end position="699"/>
    </location>
</feature>
<dbReference type="Proteomes" id="UP000008631">
    <property type="component" value="Chromosome"/>
</dbReference>
<keyword evidence="6" id="KW-0472">Membrane</keyword>
<dbReference type="STRING" id="575540.Isop_3636"/>
<feature type="transmembrane region" description="Helical" evidence="6">
    <location>
        <begin position="465"/>
        <end position="484"/>
    </location>
</feature>
<sequence length="843" mass="91104">MTPSPQPFENRLLRFSESRVGEPSSEWRTGPGWSDEGLVELGGVELQPAATNGSETGNGPKLAGGGAEPLGVPSDPGPVPAMDRDRDDWNAELPPVPTSIRKPKTRRKSRAGRSSSGDESREWGTGLWPSWPPRQVGDYEILGEIARGGMGIVCKARHRRLGRIVALKMIVAGEFAARSQIQRFQAEAGAVARLDHPHIVTLHEYGVQDGVPFFTMKFVEGISLAERLKQGPYDQPEEIARLVAAIARAVHHAHQRGVLHRDLKPANILLDHEGRPYVTDFGLAKRIDEDQAPSSPSPTEIGHPETSDSQVPPTDCDMETIPNPRGGSRTHTGAVLGTPGFMAFEQASGRIGDVTILTDVHGLGAILYAVLTGQPPNPGSTTTEILNNIEKGRIIPPSKLRGGVHRDLERICLKCLSRNPEDRYPSALAVAEDLERVERGEPISLESSYVGRQVWNWLRRRLRTAVWVVGLGTLIGLSSLALFAKGLVSPSLTTSTSTSTLTSTAIPLTPLWWPSAPPPSRIDPIRLFGVALGFVTLFGGGLLLARTTRPRDFGETTAVGTGAGLIAALVAFVLIIGPTTLARELDTAMARPHPSSLVEGGPKWFDPALGEAIGRGLSLGLAVALITYVPIVLVGTVVAVRLLASQPSKLNLLIPYAFQVAWMGALFLIPLDMMFDPKESTVAVLPACLTLLLAVAAIRRRWDWRGHLVVGSLVLVFESGLRWLVNANERWLSSNEVELIGLMFLPLAVLAAQHSWAIRRYILLTATAWVAASLWKPPTTPGPLTDLGMALLVVILGLLWFREWRDPQGDADADGQPPVHRDAVHHQVPPVSIKADHRSGSTG</sequence>
<dbReference type="Pfam" id="PF00069">
    <property type="entry name" value="Pkinase"/>
    <property type="match status" value="1"/>
</dbReference>
<dbReference type="InterPro" id="IPR011009">
    <property type="entry name" value="Kinase-like_dom_sf"/>
</dbReference>
<keyword evidence="6" id="KW-1133">Transmembrane helix</keyword>
<feature type="transmembrane region" description="Helical" evidence="6">
    <location>
        <begin position="784"/>
        <end position="801"/>
    </location>
</feature>
<dbReference type="KEGG" id="ipa:Isop_3636"/>
<evidence type="ECO:0000256" key="5">
    <source>
        <dbReference type="SAM" id="MobiDB-lite"/>
    </source>
</evidence>
<keyword evidence="1" id="KW-0808">Transferase</keyword>
<dbReference type="PROSITE" id="PS50011">
    <property type="entry name" value="PROTEIN_KINASE_DOM"/>
    <property type="match status" value="1"/>
</dbReference>